<proteinExistence type="predicted"/>
<keyword evidence="7" id="KW-1185">Reference proteome</keyword>
<feature type="transmembrane region" description="Helical" evidence="4">
    <location>
        <begin position="46"/>
        <end position="65"/>
    </location>
</feature>
<dbReference type="InterPro" id="IPR050482">
    <property type="entry name" value="Sensor_HK_TwoCompSys"/>
</dbReference>
<dbReference type="Gene3D" id="3.30.565.10">
    <property type="entry name" value="Histidine kinase-like ATPase, C-terminal domain"/>
    <property type="match status" value="1"/>
</dbReference>
<dbReference type="PANTHER" id="PTHR24421:SF63">
    <property type="entry name" value="SENSOR HISTIDINE KINASE DESK"/>
    <property type="match status" value="1"/>
</dbReference>
<keyword evidence="1" id="KW-0808">Transferase</keyword>
<dbReference type="PANTHER" id="PTHR24421">
    <property type="entry name" value="NITRATE/NITRITE SENSOR PROTEIN NARX-RELATED"/>
    <property type="match status" value="1"/>
</dbReference>
<name>A0ABQ2MGN4_9ACTN</name>
<evidence type="ECO:0000256" key="3">
    <source>
        <dbReference type="ARBA" id="ARBA00023012"/>
    </source>
</evidence>
<feature type="domain" description="Signal transduction histidine kinase subgroup 3 dimerisation and phosphoacceptor" evidence="5">
    <location>
        <begin position="185"/>
        <end position="251"/>
    </location>
</feature>
<evidence type="ECO:0000313" key="6">
    <source>
        <dbReference type="EMBL" id="GGO51269.1"/>
    </source>
</evidence>
<evidence type="ECO:0000313" key="7">
    <source>
        <dbReference type="Proteomes" id="UP000631535"/>
    </source>
</evidence>
<keyword evidence="2" id="KW-0418">Kinase</keyword>
<evidence type="ECO:0000256" key="1">
    <source>
        <dbReference type="ARBA" id="ARBA00022679"/>
    </source>
</evidence>
<evidence type="ECO:0000256" key="2">
    <source>
        <dbReference type="ARBA" id="ARBA00022777"/>
    </source>
</evidence>
<dbReference type="InterPro" id="IPR036890">
    <property type="entry name" value="HATPase_C_sf"/>
</dbReference>
<evidence type="ECO:0000259" key="5">
    <source>
        <dbReference type="Pfam" id="PF07730"/>
    </source>
</evidence>
<evidence type="ECO:0000256" key="4">
    <source>
        <dbReference type="SAM" id="Phobius"/>
    </source>
</evidence>
<feature type="transmembrane region" description="Helical" evidence="4">
    <location>
        <begin position="16"/>
        <end position="34"/>
    </location>
</feature>
<dbReference type="Pfam" id="PF07730">
    <property type="entry name" value="HisKA_3"/>
    <property type="match status" value="1"/>
</dbReference>
<reference evidence="7" key="1">
    <citation type="journal article" date="2019" name="Int. J. Syst. Evol. Microbiol.">
        <title>The Global Catalogue of Microorganisms (GCM) 10K type strain sequencing project: providing services to taxonomists for standard genome sequencing and annotation.</title>
        <authorList>
            <consortium name="The Broad Institute Genomics Platform"/>
            <consortium name="The Broad Institute Genome Sequencing Center for Infectious Disease"/>
            <person name="Wu L."/>
            <person name="Ma J."/>
        </authorList>
    </citation>
    <scope>NUCLEOTIDE SEQUENCE [LARGE SCALE GENOMIC DNA]</scope>
    <source>
        <strain evidence="7">CGMCC 4.7178</strain>
    </source>
</reference>
<sequence>MGLTPDRGRNLPAPRLAQAILLAALLSYLTITMLNILSAQLGPGKLVAALLSLAAIFLIQLSHSAPGAHRAPAWRKWVTLSVQAVLTYLPMIAFRAMWGAMAGFLAGSLLLLLPARLAWTLYGSVGFSMLLPPLLDDRSTLDAIHLCQSSLLTGLVVYGLSRLSQLVREVHDTRDELARMAVTRERLRFARDLHDLLGYSLSSITLKSELIHRLIPSHPKRATEEVADVLRISRQSLADVRRVASGFRDMSLRDEVVSAQSVLGAADIVVRSRLSFGVLNQQVDTVLASVLREAVTNLLRHSRARVCEIEGLQREGFVRLSVTNDGVDPAYQDPSPYSGSGLGNLESRLRAVGGSLTSGRGKDGTYRLVAEAPVSTVRQLAAVDAAELPLDGPAA</sequence>
<keyword evidence="4" id="KW-0812">Transmembrane</keyword>
<dbReference type="Gene3D" id="1.20.5.1930">
    <property type="match status" value="1"/>
</dbReference>
<protein>
    <recommendedName>
        <fullName evidence="5">Signal transduction histidine kinase subgroup 3 dimerisation and phosphoacceptor domain-containing protein</fullName>
    </recommendedName>
</protein>
<dbReference type="CDD" id="cd16917">
    <property type="entry name" value="HATPase_UhpB-NarQ-NarX-like"/>
    <property type="match status" value="1"/>
</dbReference>
<keyword evidence="4" id="KW-0472">Membrane</keyword>
<feature type="transmembrane region" description="Helical" evidence="4">
    <location>
        <begin position="77"/>
        <end position="97"/>
    </location>
</feature>
<dbReference type="InterPro" id="IPR011712">
    <property type="entry name" value="Sig_transdc_His_kin_sub3_dim/P"/>
</dbReference>
<gene>
    <name evidence="6" type="ORF">GCM10012287_32900</name>
</gene>
<organism evidence="6 7">
    <name type="scientific">Streptomyces daqingensis</name>
    <dbReference type="NCBI Taxonomy" id="1472640"/>
    <lineage>
        <taxon>Bacteria</taxon>
        <taxon>Bacillati</taxon>
        <taxon>Actinomycetota</taxon>
        <taxon>Actinomycetes</taxon>
        <taxon>Kitasatosporales</taxon>
        <taxon>Streptomycetaceae</taxon>
        <taxon>Streptomyces</taxon>
    </lineage>
</organism>
<comment type="caution">
    <text evidence="6">The sequence shown here is derived from an EMBL/GenBank/DDBJ whole genome shotgun (WGS) entry which is preliminary data.</text>
</comment>
<keyword evidence="4" id="KW-1133">Transmembrane helix</keyword>
<dbReference type="EMBL" id="BMMP01000010">
    <property type="protein sequence ID" value="GGO51269.1"/>
    <property type="molecule type" value="Genomic_DNA"/>
</dbReference>
<feature type="transmembrane region" description="Helical" evidence="4">
    <location>
        <begin position="109"/>
        <end position="131"/>
    </location>
</feature>
<dbReference type="SUPFAM" id="SSF55874">
    <property type="entry name" value="ATPase domain of HSP90 chaperone/DNA topoisomerase II/histidine kinase"/>
    <property type="match status" value="1"/>
</dbReference>
<dbReference type="Proteomes" id="UP000631535">
    <property type="component" value="Unassembled WGS sequence"/>
</dbReference>
<accession>A0ABQ2MGN4</accession>
<keyword evidence="3" id="KW-0902">Two-component regulatory system</keyword>